<dbReference type="EMBL" id="QZFU01000013">
    <property type="protein sequence ID" value="RJO78331.1"/>
    <property type="molecule type" value="Genomic_DNA"/>
</dbReference>
<dbReference type="AlphaFoldDB" id="A0A3A4KQM2"/>
<feature type="region of interest" description="Disordered" evidence="1">
    <location>
        <begin position="325"/>
        <end position="370"/>
    </location>
</feature>
<reference evidence="2 3" key="1">
    <citation type="submission" date="2018-09" db="EMBL/GenBank/DDBJ databases">
        <title>YIM PH21274 draft genome.</title>
        <authorList>
            <person name="Miao C."/>
        </authorList>
    </citation>
    <scope>NUCLEOTIDE SEQUENCE [LARGE SCALE GENOMIC DNA]</scope>
    <source>
        <strain evidence="2 3">YIM PH 21724</strain>
    </source>
</reference>
<sequence length="370" mass="39974">MERRPRRAACPTRYMSGLGDGELAARMLQALRRLADAIDKAAQRTYDVHRKFPHTIRESIEQTTRKEVEAASTIGPAARTDRHELLVGGGDHVRTAPPLQRPTSPAVKGPIGHMSAEEVEALLVTLGPPAEWPERVRARMRVFEEFAEETTGPSRGGDWLSALRACREGGSPGSDLVIDFYHATHAGAERFIRAGGVDTRYPRYFCDVGQGFYTGDNLLLAEKLGSRHSDPVVLHYRIKLEDLKNLEVKIFEPGSPELEGFLLRGMFNDPETPYDVVIAPFLVNREAFAFQNAAPIYAGRQIVFCNDTGRLLDAGLQPASTGLAARAESALSEPSPEALGTGAPRPPGAPSASSAGDLFGEGGSSADSAS</sequence>
<dbReference type="Proteomes" id="UP000266677">
    <property type="component" value="Unassembled WGS sequence"/>
</dbReference>
<keyword evidence="3" id="KW-1185">Reference proteome</keyword>
<accession>A0A3A4KQM2</accession>
<gene>
    <name evidence="2" type="ORF">D5S18_05325</name>
</gene>
<evidence type="ECO:0000256" key="1">
    <source>
        <dbReference type="SAM" id="MobiDB-lite"/>
    </source>
</evidence>
<organism evidence="2 3">
    <name type="scientific">Nocardia panacis</name>
    <dbReference type="NCBI Taxonomy" id="2340916"/>
    <lineage>
        <taxon>Bacteria</taxon>
        <taxon>Bacillati</taxon>
        <taxon>Actinomycetota</taxon>
        <taxon>Actinomycetes</taxon>
        <taxon>Mycobacteriales</taxon>
        <taxon>Nocardiaceae</taxon>
        <taxon>Nocardia</taxon>
    </lineage>
</organism>
<comment type="caution">
    <text evidence="2">The sequence shown here is derived from an EMBL/GenBank/DDBJ whole genome shotgun (WGS) entry which is preliminary data.</text>
</comment>
<protein>
    <submittedName>
        <fullName evidence="2">DUF3990 domain-containing protein</fullName>
    </submittedName>
</protein>
<name>A0A3A4KQM2_9NOCA</name>
<evidence type="ECO:0000313" key="3">
    <source>
        <dbReference type="Proteomes" id="UP000266677"/>
    </source>
</evidence>
<proteinExistence type="predicted"/>
<evidence type="ECO:0000313" key="2">
    <source>
        <dbReference type="EMBL" id="RJO78331.1"/>
    </source>
</evidence>